<dbReference type="Gene3D" id="2.60.120.260">
    <property type="entry name" value="Galactose-binding domain-like"/>
    <property type="match status" value="1"/>
</dbReference>
<dbReference type="InterPro" id="IPR006102">
    <property type="entry name" value="Ig-like_GH2"/>
</dbReference>
<dbReference type="PANTHER" id="PTHR46323:SF2">
    <property type="entry name" value="BETA-GALACTOSIDASE"/>
    <property type="match status" value="1"/>
</dbReference>
<dbReference type="InterPro" id="IPR004199">
    <property type="entry name" value="B-gal_small/dom_5"/>
</dbReference>
<organism evidence="9 10">
    <name type="scientific">Actinobacillus pleuropneumoniae</name>
    <name type="common">Haemophilus pleuropneumoniae</name>
    <dbReference type="NCBI Taxonomy" id="715"/>
    <lineage>
        <taxon>Bacteria</taxon>
        <taxon>Pseudomonadati</taxon>
        <taxon>Pseudomonadota</taxon>
        <taxon>Gammaproteobacteria</taxon>
        <taxon>Pasteurellales</taxon>
        <taxon>Pasteurellaceae</taxon>
        <taxon>Actinobacillus</taxon>
    </lineage>
</organism>
<dbReference type="InterPro" id="IPR036156">
    <property type="entry name" value="Beta-gal/glucu_dom_sf"/>
</dbReference>
<dbReference type="GO" id="GO:0005990">
    <property type="term" value="P:lactose catabolic process"/>
    <property type="evidence" value="ECO:0007669"/>
    <property type="project" value="TreeGrafter"/>
</dbReference>
<dbReference type="InterPro" id="IPR013783">
    <property type="entry name" value="Ig-like_fold"/>
</dbReference>
<dbReference type="SUPFAM" id="SSF74650">
    <property type="entry name" value="Galactose mutarotase-like"/>
    <property type="match status" value="1"/>
</dbReference>
<dbReference type="SUPFAM" id="SSF49785">
    <property type="entry name" value="Galactose-binding domain-like"/>
    <property type="match status" value="1"/>
</dbReference>
<dbReference type="PRINTS" id="PR00132">
    <property type="entry name" value="GLHYDRLASE2"/>
</dbReference>
<dbReference type="Gene3D" id="2.70.98.10">
    <property type="match status" value="1"/>
</dbReference>
<dbReference type="InterPro" id="IPR023232">
    <property type="entry name" value="Glyco_hydro_2_AS"/>
</dbReference>
<dbReference type="InterPro" id="IPR006103">
    <property type="entry name" value="Glyco_hydro_2_cat"/>
</dbReference>
<dbReference type="Gene3D" id="2.60.40.10">
    <property type="entry name" value="Immunoglobulins"/>
    <property type="match status" value="2"/>
</dbReference>
<dbReference type="RefSeq" id="WP_005601393.1">
    <property type="nucleotide sequence ID" value="NZ_JAZDVH010000002.1"/>
</dbReference>
<evidence type="ECO:0000256" key="7">
    <source>
        <dbReference type="RuleBase" id="RU361154"/>
    </source>
</evidence>
<dbReference type="PANTHER" id="PTHR46323">
    <property type="entry name" value="BETA-GALACTOSIDASE"/>
    <property type="match status" value="1"/>
</dbReference>
<dbReference type="Pfam" id="PF16353">
    <property type="entry name" value="LacZ_4"/>
    <property type="match status" value="1"/>
</dbReference>
<dbReference type="InterPro" id="IPR032312">
    <property type="entry name" value="LacZ_4"/>
</dbReference>
<protein>
    <recommendedName>
        <fullName evidence="3 7">Beta-galactosidase</fullName>
        <ecNumber evidence="3 7">3.2.1.23</ecNumber>
    </recommendedName>
    <alternativeName>
        <fullName evidence="6 7">Lactase</fullName>
    </alternativeName>
</protein>
<evidence type="ECO:0000313" key="9">
    <source>
        <dbReference type="EMBL" id="VEJ16958.1"/>
    </source>
</evidence>
<dbReference type="PROSITE" id="PS00608">
    <property type="entry name" value="GLYCOSYL_HYDROL_F2_2"/>
    <property type="match status" value="1"/>
</dbReference>
<dbReference type="InterPro" id="IPR023230">
    <property type="entry name" value="Glyco_hydro_2_CS"/>
</dbReference>
<dbReference type="InterPro" id="IPR006104">
    <property type="entry name" value="Glyco_hydro_2_N"/>
</dbReference>
<dbReference type="SMART" id="SM01038">
    <property type="entry name" value="Bgal_small_N"/>
    <property type="match status" value="1"/>
</dbReference>
<dbReference type="InterPro" id="IPR011013">
    <property type="entry name" value="Gal_mutarotase_sf_dom"/>
</dbReference>
<sequence length="1006" mass="116812">MILPNYFQDPNTLHVNTIEHHAYFIPHQQNETALIGKREQSDYFTLLNGQWDFNYFQSYHDLPDNFLDVAFEHKIPVPANWQNHGFDHHHYTNINYPFPFEPPFVPHQNPCGVYHRTVQLTPKSNKRYLLNFEGVDSCLFVYVNKQFVGYSQISHNTSEFDVSDYLQAGTNHLTVVVLKWCDGSYLEDQDKFRMSGIFRDVYLLEREQNYLQDFFIQYELDDELRHANLKVETLFSRQPQAIEYQLLNPKGFTVFNQTDTHLNIEVEDIQLWNAEKPQLYTLILRTAEEVIVQKIGFRKVEIKDGILLFNQQPIKFKGVNRHDSDPKTGYAISYAQAHKDLQLMKQHNINAIRTAHYPNAPWFSELCDQYGFYLIGESDVESHGASMLTVKMPEPSILLNHQNDLQTERIRQDMIDNYCYFARDPLFKKAILDRQQANVERDKNRTSIIIWSLGNEAGYGANFEAAAAWIKQRDKSRLVHYESSIYQHSADNNDLSNLDFYSEMYGSTEDIDRYCATAQAKPFVLCEYSHAMGNSNGDAEDYWQAFHRHPQSCGGFVWEWCDHAPYRANGQFGYGGDFGESPHDGNFCMDGLVSPDRIPHSNLLELKNVNRPARAELIDNQIVIHNYLDFTDLADYLTIDYEFVENGVVTSGGNLSVSCQPHGSVVLPIELPKNNGHLWLLNLNYRLNTAVELLDEAHSLGFEQLNLFSENKLVLPKFTIENSAFEVQEDRFHINVHNGQFSYQLDKQKGIFNRIEKAGKAIIQQSLDFNIWRAPTDNDRLIREAWQNAGYDKAYTRAYEIQWQQSEQAVEFSVKSAIVSISRGRILTLDIRYRIFNDGQISVEINAIRPTELPYLPRFGLRFWLAKAENTVEYFGYGEQESYVDKHHLANLGIYHTTAKQNHTDYVKPQENGSHYGCEYLKSENLFVSASQPFSFNLSPYTQEELTAKKHCYELQESDYSVLCIDYKMSGIGSNSCGPNLKDQYRLMESEFKIRFDLIFDKTIRQ</sequence>
<evidence type="ECO:0000256" key="4">
    <source>
        <dbReference type="ARBA" id="ARBA00022801"/>
    </source>
</evidence>
<dbReference type="AlphaFoldDB" id="A0A3S4ZVJ0"/>
<dbReference type="SUPFAM" id="SSF49303">
    <property type="entry name" value="beta-Galactosidase/glucuronidase domain"/>
    <property type="match status" value="2"/>
</dbReference>
<evidence type="ECO:0000256" key="6">
    <source>
        <dbReference type="ARBA" id="ARBA00032230"/>
    </source>
</evidence>
<dbReference type="Proteomes" id="UP000275510">
    <property type="component" value="Chromosome"/>
</dbReference>
<dbReference type="EMBL" id="LR134515">
    <property type="protein sequence ID" value="VEJ16958.1"/>
    <property type="molecule type" value="Genomic_DNA"/>
</dbReference>
<name>A0A3S4ZVJ0_ACTPL</name>
<dbReference type="Pfam" id="PF00703">
    <property type="entry name" value="Glyco_hydro_2"/>
    <property type="match status" value="1"/>
</dbReference>
<feature type="domain" description="Beta galactosidase small chain/" evidence="8">
    <location>
        <begin position="735"/>
        <end position="999"/>
    </location>
</feature>
<dbReference type="EC" id="3.2.1.23" evidence="3 7"/>
<keyword evidence="5 7" id="KW-0326">Glycosidase</keyword>
<dbReference type="InterPro" id="IPR014718">
    <property type="entry name" value="GH-type_carb-bd"/>
</dbReference>
<comment type="similarity">
    <text evidence="2 7">Belongs to the glycosyl hydrolase 2 family.</text>
</comment>
<dbReference type="Gene3D" id="3.20.20.80">
    <property type="entry name" value="Glycosidases"/>
    <property type="match status" value="1"/>
</dbReference>
<comment type="catalytic activity">
    <reaction evidence="1 7">
        <text>Hydrolysis of terminal non-reducing beta-D-galactose residues in beta-D-galactosides.</text>
        <dbReference type="EC" id="3.2.1.23"/>
    </reaction>
</comment>
<keyword evidence="4 7" id="KW-0378">Hydrolase</keyword>
<accession>A0A3S4ZVJ0</accession>
<dbReference type="InterPro" id="IPR017853">
    <property type="entry name" value="GH"/>
</dbReference>
<dbReference type="InterPro" id="IPR006101">
    <property type="entry name" value="Glyco_hydro_2"/>
</dbReference>
<evidence type="ECO:0000256" key="2">
    <source>
        <dbReference type="ARBA" id="ARBA00007401"/>
    </source>
</evidence>
<reference evidence="9 10" key="1">
    <citation type="submission" date="2018-12" db="EMBL/GenBank/DDBJ databases">
        <authorList>
            <consortium name="Pathogen Informatics"/>
        </authorList>
    </citation>
    <scope>NUCLEOTIDE SEQUENCE [LARGE SCALE GENOMIC DNA]</scope>
    <source>
        <strain evidence="9 10">NCTC10976</strain>
    </source>
</reference>
<dbReference type="GO" id="GO:0030246">
    <property type="term" value="F:carbohydrate binding"/>
    <property type="evidence" value="ECO:0007669"/>
    <property type="project" value="InterPro"/>
</dbReference>
<evidence type="ECO:0000256" key="1">
    <source>
        <dbReference type="ARBA" id="ARBA00001412"/>
    </source>
</evidence>
<proteinExistence type="inferred from homology"/>
<dbReference type="SUPFAM" id="SSF51445">
    <property type="entry name" value="(Trans)glycosidases"/>
    <property type="match status" value="1"/>
</dbReference>
<dbReference type="GO" id="GO:0009341">
    <property type="term" value="C:beta-galactosidase complex"/>
    <property type="evidence" value="ECO:0007669"/>
    <property type="project" value="InterPro"/>
</dbReference>
<dbReference type="Pfam" id="PF02836">
    <property type="entry name" value="Glyco_hydro_2_C"/>
    <property type="match status" value="1"/>
</dbReference>
<gene>
    <name evidence="9" type="primary">lacZ</name>
    <name evidence="9" type="ORF">NCTC10976_01062</name>
</gene>
<evidence type="ECO:0000256" key="5">
    <source>
        <dbReference type="ARBA" id="ARBA00023295"/>
    </source>
</evidence>
<dbReference type="Pfam" id="PF02837">
    <property type="entry name" value="Glyco_hydro_2_N"/>
    <property type="match status" value="1"/>
</dbReference>
<dbReference type="PROSITE" id="PS00719">
    <property type="entry name" value="GLYCOSYL_HYDROL_F2_1"/>
    <property type="match status" value="1"/>
</dbReference>
<evidence type="ECO:0000259" key="8">
    <source>
        <dbReference type="SMART" id="SM01038"/>
    </source>
</evidence>
<dbReference type="Pfam" id="PF02929">
    <property type="entry name" value="Bgal_small_N"/>
    <property type="match status" value="1"/>
</dbReference>
<dbReference type="InterPro" id="IPR050347">
    <property type="entry name" value="Bact_Beta-galactosidase"/>
</dbReference>
<evidence type="ECO:0000256" key="3">
    <source>
        <dbReference type="ARBA" id="ARBA00012756"/>
    </source>
</evidence>
<dbReference type="InterPro" id="IPR008979">
    <property type="entry name" value="Galactose-bd-like_sf"/>
</dbReference>
<dbReference type="GO" id="GO:0004565">
    <property type="term" value="F:beta-galactosidase activity"/>
    <property type="evidence" value="ECO:0007669"/>
    <property type="project" value="UniProtKB-EC"/>
</dbReference>
<evidence type="ECO:0000313" key="10">
    <source>
        <dbReference type="Proteomes" id="UP000275510"/>
    </source>
</evidence>